<gene>
    <name evidence="1" type="ORF">SAMEA2259716_03702</name>
</gene>
<organism evidence="1 2">
    <name type="scientific">Mycobacteroides abscessus subsp. massiliense</name>
    <dbReference type="NCBI Taxonomy" id="1962118"/>
    <lineage>
        <taxon>Bacteria</taxon>
        <taxon>Bacillati</taxon>
        <taxon>Actinomycetota</taxon>
        <taxon>Actinomycetes</taxon>
        <taxon>Mycobacteriales</taxon>
        <taxon>Mycobacteriaceae</taxon>
        <taxon>Mycobacteroides</taxon>
        <taxon>Mycobacteroides abscessus</taxon>
    </lineage>
</organism>
<name>A0A1T8PWE6_9MYCO</name>
<protein>
    <submittedName>
        <fullName evidence="1">Putative regulator component</fullName>
    </submittedName>
</protein>
<accession>A0A1T8PWE6</accession>
<evidence type="ECO:0000313" key="1">
    <source>
        <dbReference type="EMBL" id="SKM35813.1"/>
    </source>
</evidence>
<dbReference type="EMBL" id="FVGW01000007">
    <property type="protein sequence ID" value="SKM35813.1"/>
    <property type="molecule type" value="Genomic_DNA"/>
</dbReference>
<evidence type="ECO:0000313" key="2">
    <source>
        <dbReference type="Proteomes" id="UP000190074"/>
    </source>
</evidence>
<sequence length="167" mass="18399">MNLRRKRPPHKGLPETDMRQLIGQLPVPSPFDRATFVRAVEQLRGRRITLLPVDATLLAGSACGLWLVREHDDIVLYQDGTSQLHADQIILHELGHMLLGHDKNVKTDTAQMVSALTPNLDPGAVKAALGRSAYDTSAEHDAELFASLVLSHSSKDRTLTDVLLGRQ</sequence>
<dbReference type="AlphaFoldDB" id="A0A1T8PWE6"/>
<reference evidence="1 2" key="1">
    <citation type="submission" date="2016-11" db="EMBL/GenBank/DDBJ databases">
        <authorList>
            <consortium name="Pathogen Informatics"/>
        </authorList>
    </citation>
    <scope>NUCLEOTIDE SEQUENCE [LARGE SCALE GENOMIC DNA]</scope>
    <source>
        <strain evidence="1 2">911</strain>
    </source>
</reference>
<dbReference type="Proteomes" id="UP000190074">
    <property type="component" value="Unassembled WGS sequence"/>
</dbReference>
<proteinExistence type="predicted"/>